<name>A0A837CPL0_9BRAD</name>
<sequence length="133" mass="14317">MSIAHRDTIKPPLPASPQADLAAPGQERLGLLHHGCRGKALNKPPVLCPATSADQSDSQRPSLRRVERPLKLLGCPEVLKVLRIRAVSGLFLEEIIGSARPAAADASSCRAAWIGPYTERGQRKPGSSRKRLT</sequence>
<comment type="caution">
    <text evidence="2">The sequence shown here is derived from an EMBL/GenBank/DDBJ whole genome shotgun (WGS) entry which is preliminary data.</text>
</comment>
<dbReference type="Proteomes" id="UP000024900">
    <property type="component" value="Unassembled WGS sequence"/>
</dbReference>
<dbReference type="AlphaFoldDB" id="A0A837CPL0"/>
<accession>A0A837CPL0</accession>
<gene>
    <name evidence="2" type="ORF">BJA5080_07865</name>
</gene>
<feature type="region of interest" description="Disordered" evidence="1">
    <location>
        <begin position="1"/>
        <end position="21"/>
    </location>
</feature>
<evidence type="ECO:0000313" key="2">
    <source>
        <dbReference type="EMBL" id="KGJ71249.1"/>
    </source>
</evidence>
<evidence type="ECO:0000256" key="1">
    <source>
        <dbReference type="SAM" id="MobiDB-lite"/>
    </source>
</evidence>
<organism evidence="2 3">
    <name type="scientific">Bradyrhizobium diazoefficiens SEMIA 5080</name>
    <dbReference type="NCBI Taxonomy" id="754504"/>
    <lineage>
        <taxon>Bacteria</taxon>
        <taxon>Pseudomonadati</taxon>
        <taxon>Pseudomonadota</taxon>
        <taxon>Alphaproteobacteria</taxon>
        <taxon>Hyphomicrobiales</taxon>
        <taxon>Nitrobacteraceae</taxon>
        <taxon>Bradyrhizobium</taxon>
    </lineage>
</organism>
<dbReference type="EMBL" id="ADOU02000004">
    <property type="protein sequence ID" value="KGJ71249.1"/>
    <property type="molecule type" value="Genomic_DNA"/>
</dbReference>
<protein>
    <submittedName>
        <fullName evidence="2">Uncharacterized protein</fullName>
    </submittedName>
</protein>
<proteinExistence type="predicted"/>
<reference evidence="2 3" key="1">
    <citation type="journal article" date="2014" name="BMC Genomics">
        <title>Comparative genomics of Bradyrhizobium japonicum CPAC 15 and Bradyrhizobium diazoefficiens CPAC 7: elite model strains for understanding symbiotic performance with soybean.</title>
        <authorList>
            <person name="Siqueira A.F."/>
            <person name="Ormeno-Orrillo E."/>
            <person name="Souza R.C."/>
            <person name="Rodrigues E.P."/>
            <person name="Almeida L.G."/>
            <person name="Barcellos F.G."/>
            <person name="Batista J.S."/>
            <person name="Nakatami A.S."/>
            <person name="Martinez-Romero E."/>
            <person name="Vasconcelos A.T."/>
            <person name="Hungria M."/>
        </authorList>
    </citation>
    <scope>NUCLEOTIDE SEQUENCE [LARGE SCALE GENOMIC DNA]</scope>
    <source>
        <strain evidence="2 3">SEMIA 5080</strain>
    </source>
</reference>
<evidence type="ECO:0000313" key="3">
    <source>
        <dbReference type="Proteomes" id="UP000024900"/>
    </source>
</evidence>